<dbReference type="InterPro" id="IPR002471">
    <property type="entry name" value="Pept_S9_AS"/>
</dbReference>
<dbReference type="OrthoDB" id="9809549at2"/>
<dbReference type="PANTHER" id="PTHR43265:SF1">
    <property type="entry name" value="ESTERASE ESTD"/>
    <property type="match status" value="1"/>
</dbReference>
<feature type="region of interest" description="Disordered" evidence="2">
    <location>
        <begin position="124"/>
        <end position="150"/>
    </location>
</feature>
<evidence type="ECO:0000313" key="6">
    <source>
        <dbReference type="Proteomes" id="UP000220102"/>
    </source>
</evidence>
<feature type="domain" description="Serine aminopeptidase S33" evidence="4">
    <location>
        <begin position="180"/>
        <end position="295"/>
    </location>
</feature>
<name>A0A2A8CWS8_9BACT</name>
<evidence type="ECO:0000256" key="2">
    <source>
        <dbReference type="SAM" id="MobiDB-lite"/>
    </source>
</evidence>
<reference evidence="5 6" key="1">
    <citation type="submission" date="2017-10" db="EMBL/GenBank/DDBJ databases">
        <title>Draft genome of Longibacter Salinarum.</title>
        <authorList>
            <person name="Goh K.M."/>
            <person name="Shamsir M.S."/>
            <person name="Lim S.W."/>
        </authorList>
    </citation>
    <scope>NUCLEOTIDE SEQUENCE [LARGE SCALE GENOMIC DNA]</scope>
    <source>
        <strain evidence="5 6">KCTC 52045</strain>
    </source>
</reference>
<dbReference type="RefSeq" id="WP_098075779.1">
    <property type="nucleotide sequence ID" value="NZ_PDEQ01000005.1"/>
</dbReference>
<dbReference type="AlphaFoldDB" id="A0A2A8CWS8"/>
<keyword evidence="3" id="KW-0732">Signal</keyword>
<evidence type="ECO:0000256" key="1">
    <source>
        <dbReference type="ARBA" id="ARBA00022801"/>
    </source>
</evidence>
<dbReference type="InterPro" id="IPR053145">
    <property type="entry name" value="AB_hydrolase_Est10"/>
</dbReference>
<dbReference type="Gene3D" id="3.40.50.1820">
    <property type="entry name" value="alpha/beta hydrolase"/>
    <property type="match status" value="1"/>
</dbReference>
<dbReference type="GO" id="GO:0006508">
    <property type="term" value="P:proteolysis"/>
    <property type="evidence" value="ECO:0007669"/>
    <property type="project" value="InterPro"/>
</dbReference>
<dbReference type="GO" id="GO:0004252">
    <property type="term" value="F:serine-type endopeptidase activity"/>
    <property type="evidence" value="ECO:0007669"/>
    <property type="project" value="InterPro"/>
</dbReference>
<evidence type="ECO:0000256" key="3">
    <source>
        <dbReference type="SAM" id="SignalP"/>
    </source>
</evidence>
<dbReference type="Proteomes" id="UP000220102">
    <property type="component" value="Unassembled WGS sequence"/>
</dbReference>
<evidence type="ECO:0000313" key="5">
    <source>
        <dbReference type="EMBL" id="PEN13189.1"/>
    </source>
</evidence>
<keyword evidence="6" id="KW-1185">Reference proteome</keyword>
<gene>
    <name evidence="5" type="ORF">CRI94_11135</name>
</gene>
<feature type="chain" id="PRO_5013060750" description="Serine aminopeptidase S33 domain-containing protein" evidence="3">
    <location>
        <begin position="29"/>
        <end position="478"/>
    </location>
</feature>
<sequence length="478" mass="52018">MRTTFPFSQRLFLFVAGLFLIAATPASSQEARSDSTIAGAWSAEEAYFRPVIRLERSANGSLVGFLADRADQMGAPFSKTRLRGDSLFLQSDQMGARFHGAVSLEEQVIQGTWTQGDRSATLTLTPIEKGGAGEAASTTSSRPQHPDKTYPYRTEEVKFKSDAGGVELAGTLSRPDEDGPHPAVVLLHGTGRNDRDYEHRGLKFFHVLADHLTRRGFAVLRYDMRGAGESGGHLHAADLEDLARDAASALSFLKEQPGVDATKVGLIGHSMGGMIAPWVHNQFEEVAFLALLAPPSVTGYEVLVGQNARLADATGASAVEVDSIHDQSRRVFDILRSDRDSADVAEQLRTILGEKEGGDDRLQLKVEANTHPWFRDLTRYDPRPALRQVNVPILVFFGGQDLGVLPRQNAGPMRAALVESPSDTISVRTVEGLNHFLRPVEAARSSDDAVSETTIAPEVLAQLSDWVREVTQHEASSE</sequence>
<proteinExistence type="predicted"/>
<keyword evidence="1" id="KW-0378">Hydrolase</keyword>
<dbReference type="Pfam" id="PF12146">
    <property type="entry name" value="Hydrolase_4"/>
    <property type="match status" value="1"/>
</dbReference>
<dbReference type="InterPro" id="IPR022742">
    <property type="entry name" value="Hydrolase_4"/>
</dbReference>
<organism evidence="5 6">
    <name type="scientific">Longibacter salinarum</name>
    <dbReference type="NCBI Taxonomy" id="1850348"/>
    <lineage>
        <taxon>Bacteria</taxon>
        <taxon>Pseudomonadati</taxon>
        <taxon>Rhodothermota</taxon>
        <taxon>Rhodothermia</taxon>
        <taxon>Rhodothermales</taxon>
        <taxon>Salisaetaceae</taxon>
        <taxon>Longibacter</taxon>
    </lineage>
</organism>
<comment type="caution">
    <text evidence="5">The sequence shown here is derived from an EMBL/GenBank/DDBJ whole genome shotgun (WGS) entry which is preliminary data.</text>
</comment>
<feature type="signal peptide" evidence="3">
    <location>
        <begin position="1"/>
        <end position="28"/>
    </location>
</feature>
<dbReference type="InterPro" id="IPR029058">
    <property type="entry name" value="AB_hydrolase_fold"/>
</dbReference>
<dbReference type="SUPFAM" id="SSF53474">
    <property type="entry name" value="alpha/beta-Hydrolases"/>
    <property type="match status" value="1"/>
</dbReference>
<accession>A0A2A8CWS8</accession>
<protein>
    <recommendedName>
        <fullName evidence="4">Serine aminopeptidase S33 domain-containing protein</fullName>
    </recommendedName>
</protein>
<dbReference type="GO" id="GO:0052689">
    <property type="term" value="F:carboxylic ester hydrolase activity"/>
    <property type="evidence" value="ECO:0007669"/>
    <property type="project" value="TreeGrafter"/>
</dbReference>
<dbReference type="PANTHER" id="PTHR43265">
    <property type="entry name" value="ESTERASE ESTD"/>
    <property type="match status" value="1"/>
</dbReference>
<evidence type="ECO:0000259" key="4">
    <source>
        <dbReference type="Pfam" id="PF12146"/>
    </source>
</evidence>
<dbReference type="PROSITE" id="PS00708">
    <property type="entry name" value="PRO_ENDOPEP_SER"/>
    <property type="match status" value="1"/>
</dbReference>
<dbReference type="EMBL" id="PDEQ01000005">
    <property type="protein sequence ID" value="PEN13189.1"/>
    <property type="molecule type" value="Genomic_DNA"/>
</dbReference>